<organism evidence="2 3">
    <name type="scientific">Desulfolutivibrio sulfodismutans</name>
    <dbReference type="NCBI Taxonomy" id="63561"/>
    <lineage>
        <taxon>Bacteria</taxon>
        <taxon>Pseudomonadati</taxon>
        <taxon>Thermodesulfobacteriota</taxon>
        <taxon>Desulfovibrionia</taxon>
        <taxon>Desulfovibrionales</taxon>
        <taxon>Desulfovibrionaceae</taxon>
        <taxon>Desulfolutivibrio</taxon>
    </lineage>
</organism>
<gene>
    <name evidence="2" type="ORF">G3N56_03400</name>
</gene>
<dbReference type="RefSeq" id="WP_163300841.1">
    <property type="nucleotide sequence ID" value="NZ_JAAGRQ010000009.1"/>
</dbReference>
<reference evidence="2 3" key="1">
    <citation type="submission" date="2020-02" db="EMBL/GenBank/DDBJ databases">
        <title>Comparative genomics of sulfur disproportionating microorganisms.</title>
        <authorList>
            <person name="Ward L.M."/>
            <person name="Bertran E."/>
            <person name="Johnston D.T."/>
        </authorList>
    </citation>
    <scope>NUCLEOTIDE SEQUENCE [LARGE SCALE GENOMIC DNA]</scope>
    <source>
        <strain evidence="2 3">DSM 3696</strain>
    </source>
</reference>
<evidence type="ECO:0000313" key="3">
    <source>
        <dbReference type="Proteomes" id="UP000469724"/>
    </source>
</evidence>
<evidence type="ECO:0008006" key="4">
    <source>
        <dbReference type="Google" id="ProtNLM"/>
    </source>
</evidence>
<keyword evidence="3" id="KW-1185">Reference proteome</keyword>
<sequence length="194" mass="21027">MSGESSKRSRVPAPRRLGLGSRPPQGVRVDRVPLRVCLDDYAEALTLAESGELLLAGKIIARRGRGRKRIIVLGRGRSFSARLSEYALHLAARLDYGLVFLSVGPAERPDEQKPDMQRFVRESFAFASSEAARPFLLKALELRVEAGHMVHFGEPGEAVRAVSDGLHRVELILSDPGNDAGEGCVAPAAVFTVS</sequence>
<dbReference type="AlphaFoldDB" id="A0A7K3NHX5"/>
<accession>A0A7K3NHX5</accession>
<evidence type="ECO:0000313" key="2">
    <source>
        <dbReference type="EMBL" id="NDY55788.1"/>
    </source>
</evidence>
<evidence type="ECO:0000256" key="1">
    <source>
        <dbReference type="SAM" id="MobiDB-lite"/>
    </source>
</evidence>
<proteinExistence type="predicted"/>
<dbReference type="Proteomes" id="UP000469724">
    <property type="component" value="Unassembled WGS sequence"/>
</dbReference>
<feature type="region of interest" description="Disordered" evidence="1">
    <location>
        <begin position="1"/>
        <end position="24"/>
    </location>
</feature>
<protein>
    <recommendedName>
        <fullName evidence="4">Universal stress protein</fullName>
    </recommendedName>
</protein>
<comment type="caution">
    <text evidence="2">The sequence shown here is derived from an EMBL/GenBank/DDBJ whole genome shotgun (WGS) entry which is preliminary data.</text>
</comment>
<name>A0A7K3NHX5_9BACT</name>
<dbReference type="EMBL" id="JAAGRQ010000009">
    <property type="protein sequence ID" value="NDY55788.1"/>
    <property type="molecule type" value="Genomic_DNA"/>
</dbReference>